<keyword evidence="2 9" id="KW-0808">Transferase</keyword>
<dbReference type="InterPro" id="IPR010280">
    <property type="entry name" value="U5_MeTrfase_fam"/>
</dbReference>
<keyword evidence="1 9" id="KW-0489">Methyltransferase</keyword>
<dbReference type="Pfam" id="PF01938">
    <property type="entry name" value="TRAM"/>
    <property type="match status" value="1"/>
</dbReference>
<evidence type="ECO:0000256" key="7">
    <source>
        <dbReference type="ARBA" id="ARBA00054700"/>
    </source>
</evidence>
<dbReference type="InterPro" id="IPR025795">
    <property type="entry name" value="tRNA_(uracil-5-)_MeTrfase"/>
</dbReference>
<evidence type="ECO:0000256" key="3">
    <source>
        <dbReference type="ARBA" id="ARBA00022691"/>
    </source>
</evidence>
<evidence type="ECO:0000256" key="1">
    <source>
        <dbReference type="ARBA" id="ARBA00022603"/>
    </source>
</evidence>
<dbReference type="PROSITE" id="PS50926">
    <property type="entry name" value="TRAM"/>
    <property type="match status" value="1"/>
</dbReference>
<dbReference type="InterPro" id="IPR029063">
    <property type="entry name" value="SAM-dependent_MTases_sf"/>
</dbReference>
<evidence type="ECO:0000256" key="9">
    <source>
        <dbReference type="PROSITE-ProRule" id="PRU01024"/>
    </source>
</evidence>
<comment type="caution">
    <text evidence="13">The sequence shown here is derived from an EMBL/GenBank/DDBJ whole genome shotgun (WGS) entry which is preliminary data.</text>
</comment>
<dbReference type="PROSITE" id="PS51622">
    <property type="entry name" value="SAM_MT_RNA_M5U_2"/>
    <property type="match status" value="1"/>
</dbReference>
<accession>A0A8H3FJR0</accession>
<evidence type="ECO:0000256" key="10">
    <source>
        <dbReference type="PROSITE-ProRule" id="PRU10015"/>
    </source>
</evidence>
<evidence type="ECO:0000256" key="6">
    <source>
        <dbReference type="ARBA" id="ARBA00052788"/>
    </source>
</evidence>
<dbReference type="FunFam" id="2.40.50.140:FF:000201">
    <property type="entry name" value="TRM2p tRNA methyltransferase"/>
    <property type="match status" value="1"/>
</dbReference>
<keyword evidence="3 9" id="KW-0949">S-adenosyl-L-methionine</keyword>
<dbReference type="PROSITE" id="PS01230">
    <property type="entry name" value="TRMA_1"/>
    <property type="match status" value="1"/>
</dbReference>
<evidence type="ECO:0000256" key="2">
    <source>
        <dbReference type="ARBA" id="ARBA00022679"/>
    </source>
</evidence>
<dbReference type="InterPro" id="IPR012340">
    <property type="entry name" value="NA-bd_OB-fold"/>
</dbReference>
<feature type="binding site" evidence="9">
    <location>
        <position position="438"/>
    </location>
    <ligand>
        <name>S-adenosyl-L-methionine</name>
        <dbReference type="ChEBI" id="CHEBI:59789"/>
    </ligand>
</feature>
<dbReference type="GO" id="GO:0008033">
    <property type="term" value="P:tRNA processing"/>
    <property type="evidence" value="ECO:0007669"/>
    <property type="project" value="UniProtKB-KW"/>
</dbReference>
<sequence length="567" mass="62507">MTKRQYHQGKAAKRQKLASKSVNDGSNEVVLLADIESLLSRCRGLEQSEITEDDLRDGKSMETLSYSPPERFTEVEVKISELSSTGDGLGLSSRSDHVYVVPFAVPGDVVQAKIINLFPQAHYTLTDFVKVIIPAPQRDDSLVRCPYFAKCAGCQIQMLPYEVQLQHKKNTVEKAYRNFSGLTPSVIPAVGATIGSPLQYGYRTKLTPHFDGPPGSMTRRAKRSDPAERNRFEEVPPIGFQLKGTRKTIDIEDCPIGTDAVREGMKTERKRINQEIANYTKGATILLRENTLRKPNPQPEQGKSAMDPGLANDVGASSETEPPSKAADEPNDAPSEAKVNGSHHESSLYIEEKTCITNQRAISTEYIDDFEFRNTAGAFFQNNNSILPKFTDYIRQRIIPGSSEEIEKPIKYLIDAYCGSGLFTITLSSLFSSSMGIDIAGASIVSARENAAANKVSNTSFMTADASKLFEQVTYPPEKTVVIIDPPRKGCDDPFLQQLLKFGPRRVVYVSCNVHTQARDVGILVEGVGDCKYEIESLQGFDFFPQTGHVEGVAILARTTISKAVSR</sequence>
<keyword evidence="4" id="KW-0819">tRNA processing</keyword>
<proteinExistence type="inferred from homology"/>
<dbReference type="Gene3D" id="2.40.50.140">
    <property type="entry name" value="Nucleic acid-binding proteins"/>
    <property type="match status" value="1"/>
</dbReference>
<evidence type="ECO:0000256" key="11">
    <source>
        <dbReference type="SAM" id="MobiDB-lite"/>
    </source>
</evidence>
<dbReference type="InterPro" id="IPR030390">
    <property type="entry name" value="MeTrfase_TrmA_AS"/>
</dbReference>
<feature type="binding site" evidence="9">
    <location>
        <position position="417"/>
    </location>
    <ligand>
        <name>S-adenosyl-L-methionine</name>
        <dbReference type="ChEBI" id="CHEBI:59789"/>
    </ligand>
</feature>
<dbReference type="GO" id="GO:0009451">
    <property type="term" value="P:RNA modification"/>
    <property type="evidence" value="ECO:0007669"/>
    <property type="project" value="UniProtKB-ARBA"/>
</dbReference>
<feature type="active site" description="Nucleophile" evidence="9">
    <location>
        <position position="512"/>
    </location>
</feature>
<name>A0A8H3FJR0_9LECA</name>
<dbReference type="PROSITE" id="PS51687">
    <property type="entry name" value="SAM_MT_RNA_M5U"/>
    <property type="match status" value="1"/>
</dbReference>
<dbReference type="PANTHER" id="PTHR11061">
    <property type="entry name" value="RNA M5U METHYLTRANSFERASE"/>
    <property type="match status" value="1"/>
</dbReference>
<dbReference type="SUPFAM" id="SSF50249">
    <property type="entry name" value="Nucleic acid-binding proteins"/>
    <property type="match status" value="1"/>
</dbReference>
<dbReference type="Gene3D" id="3.40.50.150">
    <property type="entry name" value="Vaccinia Virus protein VP39"/>
    <property type="match status" value="2"/>
</dbReference>
<dbReference type="EC" id="2.1.1.35" evidence="5"/>
<keyword evidence="14" id="KW-1185">Reference proteome</keyword>
<dbReference type="AlphaFoldDB" id="A0A8H3FJR0"/>
<evidence type="ECO:0000256" key="5">
    <source>
        <dbReference type="ARBA" id="ARBA00033763"/>
    </source>
</evidence>
<feature type="binding site" evidence="9">
    <location>
        <position position="381"/>
    </location>
    <ligand>
        <name>S-adenosyl-L-methionine</name>
        <dbReference type="ChEBI" id="CHEBI:59789"/>
    </ligand>
</feature>
<dbReference type="InterPro" id="IPR030391">
    <property type="entry name" value="MeTrfase_TrmA_CS"/>
</dbReference>
<dbReference type="OrthoDB" id="10250660at2759"/>
<comment type="function">
    <text evidence="7">Catalyzes the formation of 5-methyl-uridine at position 54 (m5U54) in all tRNA. May also have a role in tRNA stabilization or maturation.</text>
</comment>
<dbReference type="Proteomes" id="UP000664534">
    <property type="component" value="Unassembled WGS sequence"/>
</dbReference>
<dbReference type="NCBIfam" id="TIGR00479">
    <property type="entry name" value="rumA"/>
    <property type="match status" value="1"/>
</dbReference>
<dbReference type="CDD" id="cd02440">
    <property type="entry name" value="AdoMet_MTases"/>
    <property type="match status" value="1"/>
</dbReference>
<organism evidence="13 14">
    <name type="scientific">Imshaugia aleurites</name>
    <dbReference type="NCBI Taxonomy" id="172621"/>
    <lineage>
        <taxon>Eukaryota</taxon>
        <taxon>Fungi</taxon>
        <taxon>Dikarya</taxon>
        <taxon>Ascomycota</taxon>
        <taxon>Pezizomycotina</taxon>
        <taxon>Lecanoromycetes</taxon>
        <taxon>OSLEUM clade</taxon>
        <taxon>Lecanoromycetidae</taxon>
        <taxon>Lecanorales</taxon>
        <taxon>Lecanorineae</taxon>
        <taxon>Parmeliaceae</taxon>
        <taxon>Imshaugia</taxon>
    </lineage>
</organism>
<evidence type="ECO:0000313" key="13">
    <source>
        <dbReference type="EMBL" id="CAF9925906.1"/>
    </source>
</evidence>
<feature type="region of interest" description="Disordered" evidence="11">
    <location>
        <begin position="1"/>
        <end position="20"/>
    </location>
</feature>
<evidence type="ECO:0000256" key="8">
    <source>
        <dbReference type="ARBA" id="ARBA00070108"/>
    </source>
</evidence>
<reference evidence="13" key="1">
    <citation type="submission" date="2021-03" db="EMBL/GenBank/DDBJ databases">
        <authorList>
            <person name="Tagirdzhanova G."/>
        </authorList>
    </citation>
    <scope>NUCLEOTIDE SEQUENCE</scope>
</reference>
<dbReference type="PROSITE" id="PS01231">
    <property type="entry name" value="TRMA_2"/>
    <property type="match status" value="1"/>
</dbReference>
<comment type="catalytic activity">
    <reaction evidence="6">
        <text>uridine(54) in tRNA + S-adenosyl-L-methionine = 5-methyluridine(54) in tRNA + S-adenosyl-L-homocysteine + H(+)</text>
        <dbReference type="Rhea" id="RHEA:42712"/>
        <dbReference type="Rhea" id="RHEA-COMP:10167"/>
        <dbReference type="Rhea" id="RHEA-COMP:10193"/>
        <dbReference type="ChEBI" id="CHEBI:15378"/>
        <dbReference type="ChEBI" id="CHEBI:57856"/>
        <dbReference type="ChEBI" id="CHEBI:59789"/>
        <dbReference type="ChEBI" id="CHEBI:65315"/>
        <dbReference type="ChEBI" id="CHEBI:74447"/>
        <dbReference type="EC" id="2.1.1.35"/>
    </reaction>
</comment>
<evidence type="ECO:0000256" key="4">
    <source>
        <dbReference type="ARBA" id="ARBA00022694"/>
    </source>
</evidence>
<dbReference type="SUPFAM" id="SSF53335">
    <property type="entry name" value="S-adenosyl-L-methionine-dependent methyltransferases"/>
    <property type="match status" value="1"/>
</dbReference>
<feature type="active site" evidence="10">
    <location>
        <position position="512"/>
    </location>
</feature>
<gene>
    <name evidence="13" type="primary">TRM2</name>
    <name evidence="13" type="ORF">IMSHALPRED_006819</name>
</gene>
<protein>
    <recommendedName>
        <fullName evidence="8">tRNA (uracil(54)-C(5))-methyltransferase</fullName>
        <ecNumber evidence="5">2.1.1.35</ecNumber>
    </recommendedName>
</protein>
<feature type="binding site" evidence="9">
    <location>
        <position position="485"/>
    </location>
    <ligand>
        <name>S-adenosyl-L-methionine</name>
        <dbReference type="ChEBI" id="CHEBI:59789"/>
    </ligand>
</feature>
<dbReference type="Pfam" id="PF05958">
    <property type="entry name" value="tRNA_U5-meth_tr"/>
    <property type="match status" value="1"/>
</dbReference>
<dbReference type="GO" id="GO:0032259">
    <property type="term" value="P:methylation"/>
    <property type="evidence" value="ECO:0007669"/>
    <property type="project" value="UniProtKB-KW"/>
</dbReference>
<feature type="region of interest" description="Disordered" evidence="11">
    <location>
        <begin position="287"/>
        <end position="345"/>
    </location>
</feature>
<dbReference type="EMBL" id="CAJPDT010000041">
    <property type="protein sequence ID" value="CAF9925906.1"/>
    <property type="molecule type" value="Genomic_DNA"/>
</dbReference>
<dbReference type="GO" id="GO:0030697">
    <property type="term" value="F:tRNA (uracil(54)-C5)-methyltransferase activity, S-adenosyl methionine-dependent"/>
    <property type="evidence" value="ECO:0007669"/>
    <property type="project" value="UniProtKB-EC"/>
</dbReference>
<evidence type="ECO:0000259" key="12">
    <source>
        <dbReference type="PROSITE" id="PS50926"/>
    </source>
</evidence>
<dbReference type="FunFam" id="3.40.50.150:FF:000174">
    <property type="entry name" value="TRM2p tRNA methyltransferase"/>
    <property type="match status" value="1"/>
</dbReference>
<feature type="domain" description="TRAM" evidence="12">
    <location>
        <begin position="68"/>
        <end position="130"/>
    </location>
</feature>
<dbReference type="InterPro" id="IPR002792">
    <property type="entry name" value="TRAM_dom"/>
</dbReference>
<evidence type="ECO:0000313" key="14">
    <source>
        <dbReference type="Proteomes" id="UP000664534"/>
    </source>
</evidence>
<comment type="similarity">
    <text evidence="9">Belongs to the class I-like SAM-binding methyltransferase superfamily. RNA M5U methyltransferase family.</text>
</comment>
<feature type="region of interest" description="Disordered" evidence="11">
    <location>
        <begin position="207"/>
        <end position="231"/>
    </location>
</feature>
<feature type="compositionally biased region" description="Basic residues" evidence="11">
    <location>
        <begin position="1"/>
        <end position="17"/>
    </location>
</feature>
<dbReference type="PANTHER" id="PTHR11061:SF30">
    <property type="entry name" value="TRNA (URACIL(54)-C(5))-METHYLTRANSFERASE"/>
    <property type="match status" value="1"/>
</dbReference>